<protein>
    <submittedName>
        <fullName evidence="3">Hemolysin type calcium-binding protein</fullName>
    </submittedName>
</protein>
<comment type="subcellular location">
    <subcellularLocation>
        <location evidence="1">Secreted</location>
    </subcellularLocation>
</comment>
<dbReference type="Proteomes" id="UP000320653">
    <property type="component" value="Unassembled WGS sequence"/>
</dbReference>
<evidence type="ECO:0000256" key="2">
    <source>
        <dbReference type="ARBA" id="ARBA00022525"/>
    </source>
</evidence>
<dbReference type="RefSeq" id="WP_145633047.1">
    <property type="nucleotide sequence ID" value="NZ_VIWP01000001.1"/>
</dbReference>
<dbReference type="Gene3D" id="3.30.1500.10">
    <property type="entry name" value="Haem-binding HasA"/>
    <property type="match status" value="1"/>
</dbReference>
<evidence type="ECO:0000256" key="1">
    <source>
        <dbReference type="ARBA" id="ARBA00004613"/>
    </source>
</evidence>
<dbReference type="AlphaFoldDB" id="A0A561R8Z0"/>
<dbReference type="GO" id="GO:0005509">
    <property type="term" value="F:calcium ion binding"/>
    <property type="evidence" value="ECO:0007669"/>
    <property type="project" value="InterPro"/>
</dbReference>
<evidence type="ECO:0000313" key="4">
    <source>
        <dbReference type="Proteomes" id="UP000320653"/>
    </source>
</evidence>
<dbReference type="InterPro" id="IPR001343">
    <property type="entry name" value="Hemolysn_Ca-bd"/>
</dbReference>
<keyword evidence="4" id="KW-1185">Reference proteome</keyword>
<organism evidence="3 4">
    <name type="scientific">Neorhizobium alkalisoli</name>
    <dbReference type="NCBI Taxonomy" id="528178"/>
    <lineage>
        <taxon>Bacteria</taxon>
        <taxon>Pseudomonadati</taxon>
        <taxon>Pseudomonadota</taxon>
        <taxon>Alphaproteobacteria</taxon>
        <taxon>Hyphomicrobiales</taxon>
        <taxon>Rhizobiaceae</taxon>
        <taxon>Rhizobium/Agrobacterium group</taxon>
        <taxon>Neorhizobium</taxon>
    </lineage>
</organism>
<dbReference type="PROSITE" id="PS00330">
    <property type="entry name" value="HEMOLYSIN_CALCIUM"/>
    <property type="match status" value="2"/>
</dbReference>
<dbReference type="PANTHER" id="PTHR38340:SF1">
    <property type="entry name" value="S-LAYER PROTEIN"/>
    <property type="match status" value="1"/>
</dbReference>
<reference evidence="3 4" key="1">
    <citation type="submission" date="2019-06" db="EMBL/GenBank/DDBJ databases">
        <title>Sorghum-associated microbial communities from plants grown in Nebraska, USA.</title>
        <authorList>
            <person name="Schachtman D."/>
        </authorList>
    </citation>
    <scope>NUCLEOTIDE SEQUENCE [LARGE SCALE GENOMIC DNA]</scope>
    <source>
        <strain evidence="3 4">1225</strain>
    </source>
</reference>
<dbReference type="EMBL" id="VIWP01000001">
    <property type="protein sequence ID" value="TWF59102.1"/>
    <property type="molecule type" value="Genomic_DNA"/>
</dbReference>
<dbReference type="PANTHER" id="PTHR38340">
    <property type="entry name" value="S-LAYER PROTEIN"/>
    <property type="match status" value="1"/>
</dbReference>
<dbReference type="Pfam" id="PF00353">
    <property type="entry name" value="HemolysinCabind"/>
    <property type="match status" value="1"/>
</dbReference>
<gene>
    <name evidence="3" type="ORF">FHW37_101908</name>
</gene>
<dbReference type="SUPFAM" id="SSF51120">
    <property type="entry name" value="beta-Roll"/>
    <property type="match status" value="1"/>
</dbReference>
<dbReference type="Gene3D" id="2.150.10.10">
    <property type="entry name" value="Serralysin-like metalloprotease, C-terminal"/>
    <property type="match status" value="1"/>
</dbReference>
<accession>A0A561R8Z0</accession>
<dbReference type="InterPro" id="IPR050557">
    <property type="entry name" value="RTX_toxin/Mannuronan_C5-epim"/>
</dbReference>
<dbReference type="InterPro" id="IPR036912">
    <property type="entry name" value="HasA_haem-bd_sf"/>
</dbReference>
<comment type="caution">
    <text evidence="3">The sequence shown here is derived from an EMBL/GenBank/DDBJ whole genome shotgun (WGS) entry which is preliminary data.</text>
</comment>
<dbReference type="OrthoDB" id="7966550at2"/>
<dbReference type="InterPro" id="IPR018511">
    <property type="entry name" value="Hemolysin-typ_Ca-bd_CS"/>
</dbReference>
<dbReference type="PRINTS" id="PR00313">
    <property type="entry name" value="CABNDNGRPT"/>
</dbReference>
<sequence length="281" mass="28517">MAITVNSNVTTGNSLDFNAYIDNYDGNFSGSNRGWFYGGTALGDTHTQYGNDSAGDAGASDASIFGGTFNYTFGTFTGTLNTISFGTDVNFTGSGNVSTSALTHDSTLFDISGLNITGSTSTDALQSVLLSFLNGTTKTAFHSAFDNDTITFNGNAGNETFTGGNLADTLNGGAGNDTLNGGGGNDIITGGAGADVLTGGAGADTFVYASGAHADLDTITDFTSLTDKIDLGWAFDWVSGAASSAGEVTYDAGAGVLYGYDSSDVYFEIASVNTIVEADLV</sequence>
<name>A0A561R8Z0_9HYPH</name>
<dbReference type="GO" id="GO:0005576">
    <property type="term" value="C:extracellular region"/>
    <property type="evidence" value="ECO:0007669"/>
    <property type="project" value="UniProtKB-SubCell"/>
</dbReference>
<evidence type="ECO:0000313" key="3">
    <source>
        <dbReference type="EMBL" id="TWF59102.1"/>
    </source>
</evidence>
<keyword evidence="2" id="KW-0964">Secreted</keyword>
<dbReference type="InterPro" id="IPR011049">
    <property type="entry name" value="Serralysin-like_metalloprot_C"/>
</dbReference>
<proteinExistence type="predicted"/>